<keyword evidence="1" id="KW-1133">Transmembrane helix</keyword>
<dbReference type="AlphaFoldDB" id="A0A0E9TZX1"/>
<keyword evidence="1" id="KW-0472">Membrane</keyword>
<organism evidence="2">
    <name type="scientific">Anguilla anguilla</name>
    <name type="common">European freshwater eel</name>
    <name type="synonym">Muraena anguilla</name>
    <dbReference type="NCBI Taxonomy" id="7936"/>
    <lineage>
        <taxon>Eukaryota</taxon>
        <taxon>Metazoa</taxon>
        <taxon>Chordata</taxon>
        <taxon>Craniata</taxon>
        <taxon>Vertebrata</taxon>
        <taxon>Euteleostomi</taxon>
        <taxon>Actinopterygii</taxon>
        <taxon>Neopterygii</taxon>
        <taxon>Teleostei</taxon>
        <taxon>Anguilliformes</taxon>
        <taxon>Anguillidae</taxon>
        <taxon>Anguilla</taxon>
    </lineage>
</organism>
<dbReference type="EMBL" id="GBXM01049486">
    <property type="protein sequence ID" value="JAH59091.1"/>
    <property type="molecule type" value="Transcribed_RNA"/>
</dbReference>
<reference evidence="2" key="1">
    <citation type="submission" date="2014-11" db="EMBL/GenBank/DDBJ databases">
        <authorList>
            <person name="Amaro Gonzalez C."/>
        </authorList>
    </citation>
    <scope>NUCLEOTIDE SEQUENCE</scope>
</reference>
<sequence>MKKCYINKVIIIIIIIILGHLSVQGPYPPIAQFGQAASSKKSPGGSKLLPF</sequence>
<accession>A0A0E9TZX1</accession>
<protein>
    <submittedName>
        <fullName evidence="2">Uncharacterized protein</fullName>
    </submittedName>
</protein>
<evidence type="ECO:0000256" key="1">
    <source>
        <dbReference type="SAM" id="Phobius"/>
    </source>
</evidence>
<proteinExistence type="predicted"/>
<feature type="transmembrane region" description="Helical" evidence="1">
    <location>
        <begin position="5"/>
        <end position="23"/>
    </location>
</feature>
<evidence type="ECO:0000313" key="2">
    <source>
        <dbReference type="EMBL" id="JAH59091.1"/>
    </source>
</evidence>
<reference evidence="2" key="2">
    <citation type="journal article" date="2015" name="Fish Shellfish Immunol.">
        <title>Early steps in the European eel (Anguilla anguilla)-Vibrio vulnificus interaction in the gills: Role of the RtxA13 toxin.</title>
        <authorList>
            <person name="Callol A."/>
            <person name="Pajuelo D."/>
            <person name="Ebbesson L."/>
            <person name="Teles M."/>
            <person name="MacKenzie S."/>
            <person name="Amaro C."/>
        </authorList>
    </citation>
    <scope>NUCLEOTIDE SEQUENCE</scope>
</reference>
<keyword evidence="1" id="KW-0812">Transmembrane</keyword>
<name>A0A0E9TZX1_ANGAN</name>